<evidence type="ECO:0000313" key="1">
    <source>
        <dbReference type="EMBL" id="GAK76690.1"/>
    </source>
</evidence>
<dbReference type="EMBL" id="BBLG01000005">
    <property type="protein sequence ID" value="GAK76690.1"/>
    <property type="molecule type" value="Genomic_DNA"/>
</dbReference>
<reference evidence="4 5" key="1">
    <citation type="journal article" date="2014" name="Genome Announc.">
        <title>Draft Genome Sequences of Marine Flavobacterium Nonlabens Strains NR17, NR24, NR27, NR32, NR33, and Ara13.</title>
        <authorList>
            <person name="Nakanishi M."/>
            <person name="Meirelles P."/>
            <person name="Suzuki R."/>
            <person name="Takatani N."/>
            <person name="Mino S."/>
            <person name="Suda W."/>
            <person name="Oshima K."/>
            <person name="Hattori M."/>
            <person name="Ohkuma M."/>
            <person name="Hosokawa M."/>
            <person name="Miyashita K."/>
            <person name="Thompson F.L."/>
            <person name="Niwa A."/>
            <person name="Sawabe T."/>
            <person name="Sawabe T."/>
        </authorList>
    </citation>
    <scope>NUCLEOTIDE SEQUENCE [LARGE SCALE GENOMIC DNA]</scope>
    <source>
        <strain evidence="3">JCM 19275</strain>
        <strain evidence="1">JCM 19296</strain>
        <strain evidence="2">JCM 19314</strain>
        <strain evidence="6">JCM19275</strain>
        <strain evidence="4">JCM19296</strain>
        <strain evidence="5">JCM19314</strain>
    </source>
</reference>
<sequence length="39" mass="4573">MELNINIATVTTILEFRCLCISMDFVIPLSRKRVYLELL</sequence>
<dbReference type="Proteomes" id="UP000029226">
    <property type="component" value="Unassembled WGS sequence"/>
</dbReference>
<dbReference type="EMBL" id="BBNT01000001">
    <property type="protein sequence ID" value="GAL73573.1"/>
    <property type="molecule type" value="Genomic_DNA"/>
</dbReference>
<dbReference type="Proteomes" id="UP000028980">
    <property type="component" value="Unassembled WGS sequence"/>
</dbReference>
<name>A0A081DCP4_NONUL</name>
<dbReference type="EMBL" id="BBMM01000004">
    <property type="protein sequence ID" value="GAL00055.1"/>
    <property type="molecule type" value="Genomic_DNA"/>
</dbReference>
<evidence type="ECO:0000313" key="2">
    <source>
        <dbReference type="EMBL" id="GAL00055.1"/>
    </source>
</evidence>
<evidence type="ECO:0000313" key="4">
    <source>
        <dbReference type="Proteomes" id="UP000028980"/>
    </source>
</evidence>
<dbReference type="Proteomes" id="UP000029647">
    <property type="component" value="Unassembled WGS sequence"/>
</dbReference>
<comment type="caution">
    <text evidence="1">The sequence shown here is derived from an EMBL/GenBank/DDBJ whole genome shotgun (WGS) entry which is preliminary data.</text>
</comment>
<evidence type="ECO:0000313" key="6">
    <source>
        <dbReference type="Proteomes" id="UP000029647"/>
    </source>
</evidence>
<proteinExistence type="predicted"/>
<dbReference type="AlphaFoldDB" id="A0A081DCP4"/>
<evidence type="ECO:0000313" key="3">
    <source>
        <dbReference type="EMBL" id="GAL73573.1"/>
    </source>
</evidence>
<accession>A0A081DCP4</accession>
<gene>
    <name evidence="3" type="ORF">JCM19275_2420</name>
    <name evidence="1" type="ORF">JCM19296_2290</name>
    <name evidence="2" type="ORF">JCM19314_309</name>
</gene>
<evidence type="ECO:0000313" key="5">
    <source>
        <dbReference type="Proteomes" id="UP000029226"/>
    </source>
</evidence>
<protein>
    <submittedName>
        <fullName evidence="1">Uncharacterized protein</fullName>
    </submittedName>
</protein>
<organism evidence="1 4">
    <name type="scientific">Nonlabens ulvanivorans</name>
    <name type="common">Persicivirga ulvanivorans</name>
    <dbReference type="NCBI Taxonomy" id="906888"/>
    <lineage>
        <taxon>Bacteria</taxon>
        <taxon>Pseudomonadati</taxon>
        <taxon>Bacteroidota</taxon>
        <taxon>Flavobacteriia</taxon>
        <taxon>Flavobacteriales</taxon>
        <taxon>Flavobacteriaceae</taxon>
        <taxon>Nonlabens</taxon>
    </lineage>
</organism>